<proteinExistence type="predicted"/>
<evidence type="ECO:0000313" key="2">
    <source>
        <dbReference type="EMBL" id="KIN97114.1"/>
    </source>
</evidence>
<evidence type="ECO:0000256" key="1">
    <source>
        <dbReference type="SAM" id="MobiDB-lite"/>
    </source>
</evidence>
<dbReference type="InParanoid" id="A0A0C3N7T6"/>
<feature type="compositionally biased region" description="Basic residues" evidence="1">
    <location>
        <begin position="226"/>
        <end position="235"/>
    </location>
</feature>
<reference evidence="2 3" key="1">
    <citation type="submission" date="2014-04" db="EMBL/GenBank/DDBJ databases">
        <authorList>
            <consortium name="DOE Joint Genome Institute"/>
            <person name="Kuo A."/>
            <person name="Kohler A."/>
            <person name="Costa M.D."/>
            <person name="Nagy L.G."/>
            <person name="Floudas D."/>
            <person name="Copeland A."/>
            <person name="Barry K.W."/>
            <person name="Cichocki N."/>
            <person name="Veneault-Fourrey C."/>
            <person name="LaButti K."/>
            <person name="Lindquist E.A."/>
            <person name="Lipzen A."/>
            <person name="Lundell T."/>
            <person name="Morin E."/>
            <person name="Murat C."/>
            <person name="Sun H."/>
            <person name="Tunlid A."/>
            <person name="Henrissat B."/>
            <person name="Grigoriev I.V."/>
            <person name="Hibbett D.S."/>
            <person name="Martin F."/>
            <person name="Nordberg H.P."/>
            <person name="Cantor M.N."/>
            <person name="Hua S.X."/>
        </authorList>
    </citation>
    <scope>NUCLEOTIDE SEQUENCE [LARGE SCALE GENOMIC DNA]</scope>
    <source>
        <strain evidence="2 3">Marx 270</strain>
    </source>
</reference>
<feature type="compositionally biased region" description="Low complexity" evidence="1">
    <location>
        <begin position="341"/>
        <end position="352"/>
    </location>
</feature>
<dbReference type="AlphaFoldDB" id="A0A0C3N7T6"/>
<reference evidence="3" key="2">
    <citation type="submission" date="2015-01" db="EMBL/GenBank/DDBJ databases">
        <title>Evolutionary Origins and Diversification of the Mycorrhizal Mutualists.</title>
        <authorList>
            <consortium name="DOE Joint Genome Institute"/>
            <consortium name="Mycorrhizal Genomics Consortium"/>
            <person name="Kohler A."/>
            <person name="Kuo A."/>
            <person name="Nagy L.G."/>
            <person name="Floudas D."/>
            <person name="Copeland A."/>
            <person name="Barry K.W."/>
            <person name="Cichocki N."/>
            <person name="Veneault-Fourrey C."/>
            <person name="LaButti K."/>
            <person name="Lindquist E.A."/>
            <person name="Lipzen A."/>
            <person name="Lundell T."/>
            <person name="Morin E."/>
            <person name="Murat C."/>
            <person name="Riley R."/>
            <person name="Ohm R."/>
            <person name="Sun H."/>
            <person name="Tunlid A."/>
            <person name="Henrissat B."/>
            <person name="Grigoriev I.V."/>
            <person name="Hibbett D.S."/>
            <person name="Martin F."/>
        </authorList>
    </citation>
    <scope>NUCLEOTIDE SEQUENCE [LARGE SCALE GENOMIC DNA]</scope>
    <source>
        <strain evidence="3">Marx 270</strain>
    </source>
</reference>
<feature type="region of interest" description="Disordered" evidence="1">
    <location>
        <begin position="192"/>
        <end position="237"/>
    </location>
</feature>
<accession>A0A0C3N7T6</accession>
<sequence>MSTANTSTFILAQSTDNIQPAITTENAKQMVKEAARVTMQELKGLWGWDGTHWCKVAQLVWAQLGMVHTVVQHLPPAFEIPPHLIAIDMHMVDPAIIVATQMWPPFNQMMMAREADVKDHPWYRLRHQPKSHPYYKVMEELTGPSSRAKHQAQLVDKGKGKELGMDEAHGTWLPDITAKTTGVVMQKLGNEEDQNQEKAQGHSQSRHGWPVAKPVDASDQTSRGRSQSRRPTKKMKLVDEDVQDWRDINNPPESWEVVAEAEQCEEVTILKWENADMRQEIEVTCTELAALHRVVDAIHNHLFLAPDVLNHPLVPFHATSNPTPVPHMPVMVKLDTATSVVAVQSSRSSSRQESTEPPPASFKGGAGLEVPPLNVKPVHGPAGGLAISITLPPPAVGSAPRQEGRMEVN</sequence>
<dbReference type="STRING" id="870435.A0A0C3N7T6"/>
<keyword evidence="3" id="KW-1185">Reference proteome</keyword>
<feature type="region of interest" description="Disordered" evidence="1">
    <location>
        <begin position="384"/>
        <end position="409"/>
    </location>
</feature>
<evidence type="ECO:0000313" key="3">
    <source>
        <dbReference type="Proteomes" id="UP000054217"/>
    </source>
</evidence>
<protein>
    <submittedName>
        <fullName evidence="2">Uncharacterized protein</fullName>
    </submittedName>
</protein>
<dbReference type="EMBL" id="KN832034">
    <property type="protein sequence ID" value="KIN97114.1"/>
    <property type="molecule type" value="Genomic_DNA"/>
</dbReference>
<gene>
    <name evidence="2" type="ORF">M404DRAFT_32578</name>
</gene>
<dbReference type="Proteomes" id="UP000054217">
    <property type="component" value="Unassembled WGS sequence"/>
</dbReference>
<organism evidence="2 3">
    <name type="scientific">Pisolithus tinctorius Marx 270</name>
    <dbReference type="NCBI Taxonomy" id="870435"/>
    <lineage>
        <taxon>Eukaryota</taxon>
        <taxon>Fungi</taxon>
        <taxon>Dikarya</taxon>
        <taxon>Basidiomycota</taxon>
        <taxon>Agaricomycotina</taxon>
        <taxon>Agaricomycetes</taxon>
        <taxon>Agaricomycetidae</taxon>
        <taxon>Boletales</taxon>
        <taxon>Sclerodermatineae</taxon>
        <taxon>Pisolithaceae</taxon>
        <taxon>Pisolithus</taxon>
    </lineage>
</organism>
<dbReference type="OrthoDB" id="2701016at2759"/>
<name>A0A0C3N7T6_PISTI</name>
<feature type="region of interest" description="Disordered" evidence="1">
    <location>
        <begin position="341"/>
        <end position="368"/>
    </location>
</feature>
<dbReference type="HOGENOM" id="CLU_036642_0_0_1"/>